<dbReference type="OrthoDB" id="3043807at2759"/>
<name>A0A369JXL0_HYPMA</name>
<reference evidence="2" key="1">
    <citation type="submission" date="2018-04" db="EMBL/GenBank/DDBJ databases">
        <title>Whole genome sequencing of Hypsizygus marmoreus.</title>
        <authorList>
            <person name="Choi I.-G."/>
            <person name="Min B."/>
            <person name="Kim J.-G."/>
            <person name="Kim S."/>
            <person name="Oh Y.-L."/>
            <person name="Kong W.-S."/>
            <person name="Park H."/>
            <person name="Jeong J."/>
            <person name="Song E.-S."/>
        </authorList>
    </citation>
    <scope>NUCLEOTIDE SEQUENCE [LARGE SCALE GENOMIC DNA]</scope>
    <source>
        <strain evidence="2">51987-8</strain>
    </source>
</reference>
<dbReference type="InterPro" id="IPR032675">
    <property type="entry name" value="LRR_dom_sf"/>
</dbReference>
<protein>
    <recommendedName>
        <fullName evidence="4">F-box domain-containing protein</fullName>
    </recommendedName>
</protein>
<evidence type="ECO:0008006" key="4">
    <source>
        <dbReference type="Google" id="ProtNLM"/>
    </source>
</evidence>
<evidence type="ECO:0000313" key="3">
    <source>
        <dbReference type="Proteomes" id="UP000076154"/>
    </source>
</evidence>
<dbReference type="Gene3D" id="3.80.10.10">
    <property type="entry name" value="Ribonuclease Inhibitor"/>
    <property type="match status" value="1"/>
</dbReference>
<evidence type="ECO:0000313" key="2">
    <source>
        <dbReference type="EMBL" id="RDB27071.1"/>
    </source>
</evidence>
<evidence type="ECO:0000256" key="1">
    <source>
        <dbReference type="SAM" id="MobiDB-lite"/>
    </source>
</evidence>
<gene>
    <name evidence="2" type="ORF">Hypma_005018</name>
</gene>
<dbReference type="SUPFAM" id="SSF52047">
    <property type="entry name" value="RNI-like"/>
    <property type="match status" value="1"/>
</dbReference>
<organism evidence="2 3">
    <name type="scientific">Hypsizygus marmoreus</name>
    <name type="common">White beech mushroom</name>
    <name type="synonym">Agaricus marmoreus</name>
    <dbReference type="NCBI Taxonomy" id="39966"/>
    <lineage>
        <taxon>Eukaryota</taxon>
        <taxon>Fungi</taxon>
        <taxon>Dikarya</taxon>
        <taxon>Basidiomycota</taxon>
        <taxon>Agaricomycotina</taxon>
        <taxon>Agaricomycetes</taxon>
        <taxon>Agaricomycetidae</taxon>
        <taxon>Agaricales</taxon>
        <taxon>Tricholomatineae</taxon>
        <taxon>Lyophyllaceae</taxon>
        <taxon>Hypsizygus</taxon>
    </lineage>
</organism>
<dbReference type="InParanoid" id="A0A369JXL0"/>
<dbReference type="Proteomes" id="UP000076154">
    <property type="component" value="Unassembled WGS sequence"/>
</dbReference>
<accession>A0A369JXL0</accession>
<comment type="caution">
    <text evidence="2">The sequence shown here is derived from an EMBL/GenBank/DDBJ whole genome shotgun (WGS) entry which is preliminary data.</text>
</comment>
<dbReference type="EMBL" id="LUEZ02000021">
    <property type="protein sequence ID" value="RDB27071.1"/>
    <property type="molecule type" value="Genomic_DNA"/>
</dbReference>
<proteinExistence type="predicted"/>
<feature type="region of interest" description="Disordered" evidence="1">
    <location>
        <begin position="89"/>
        <end position="109"/>
    </location>
</feature>
<sequence length="413" mass="46836">MYINIPKRKFEGYTPVPTFSSTSADIQLFIFLLSPRLCNMFTFFSSVTPNVSHEAFIGALAALSIWTIARYFVTRAFDSAQRLRSSAWHSHYNGPQDGPRSTPGDDSAPVRVIENIRRPKLSEESLPQIVMTGGLDSISITVGDKSSLSANTTSMAQLEYLRGGLRGWPIKIHADHSYGIDQFLLVAQHLDLLAETVIPDRWAEISIYFPVIPLQHPYTGSMFEPPYLKRLSWTGHREQLINSWLPLTGKTLYHLTHLTLHSDISIRDFERLLLASPSLAHFELSRVADVDSVLDLPHSTTANKHELQCLQFLSISAVTDIFPLLHNFIFPQLRRIDLVLYSRNPHPQDFPWNQCKKLEFVKITARHMKPADSRRVEAQCPSNTKHSHWLECTGRSVTEQEGHADNPAFVTLL</sequence>
<keyword evidence="3" id="KW-1185">Reference proteome</keyword>
<dbReference type="AlphaFoldDB" id="A0A369JXL0"/>